<protein>
    <submittedName>
        <fullName evidence="2">DUF148 domain-containing protein</fullName>
    </submittedName>
</protein>
<keyword evidence="1" id="KW-1185">Reference proteome</keyword>
<evidence type="ECO:0000313" key="2">
    <source>
        <dbReference type="WBParaSite" id="Pan_g7400.t1"/>
    </source>
</evidence>
<dbReference type="AlphaFoldDB" id="A0A7E5A143"/>
<organism evidence="1 2">
    <name type="scientific">Panagrellus redivivus</name>
    <name type="common">Microworm</name>
    <dbReference type="NCBI Taxonomy" id="6233"/>
    <lineage>
        <taxon>Eukaryota</taxon>
        <taxon>Metazoa</taxon>
        <taxon>Ecdysozoa</taxon>
        <taxon>Nematoda</taxon>
        <taxon>Chromadorea</taxon>
        <taxon>Rhabditida</taxon>
        <taxon>Tylenchina</taxon>
        <taxon>Panagrolaimomorpha</taxon>
        <taxon>Panagrolaimoidea</taxon>
        <taxon>Panagrolaimidae</taxon>
        <taxon>Panagrellus</taxon>
    </lineage>
</organism>
<evidence type="ECO:0000313" key="1">
    <source>
        <dbReference type="Proteomes" id="UP000492821"/>
    </source>
</evidence>
<sequence>MCRYHIDGFTMRYQLPQLFNLLDSRHRTMLQEVLMNAASPTQVQARIVQWAARLDYRVQRQVFNWLNTAILQSCDNLRTGNRAVKTQNYNVQLAWQRLQQLAESPVMTFPQLMIDVQLIYMQLLPVFRTELSEIFNQVYGYPIFEFYDSMNSGTNNLFGQNGFFRSSLISGNGLSQVAATPDEQVELLREGLQPGGMGQYLRGFMRGGMGNMRAGFGWANYLPGGRIAGIGGGVDAASRLDAISAGLGRQGVPPGVGEGLPLAREPGISELGLGLGLGRGGGFGMGPGAMGPGMGPGMNRMMDPSMRGLQNMIGFGYRRFMEPEMPMPGSFNAFFNQMYPFARGQRPFGAAMDPMIAGGMAGGLNEFAGPGWNPMRGLQSMYGFGYQRFMPGNPFDYYHNNFNGFMHDMYPMSMGFGMGGMGMGPGGMGLGMGGFEGMGPGGMFPEYNGARMYSPYAGGIGMGMGMGRGRMFDENAFGRGRFGGMGDPMFGLNRFLGYGYQRYANPMMGMGGMGMGFGGGRIGNFYDNYYGIPFSKRTHEAEPEDEKQTAEDKATANIDELIKNLGIGTERVTPVIKDNFYDQ</sequence>
<dbReference type="WBParaSite" id="Pan_g7400.t1">
    <property type="protein sequence ID" value="Pan_g7400.t1"/>
    <property type="gene ID" value="Pan_g7400"/>
</dbReference>
<proteinExistence type="predicted"/>
<reference evidence="1" key="1">
    <citation type="journal article" date="2013" name="Genetics">
        <title>The draft genome and transcriptome of Panagrellus redivivus are shaped by the harsh demands of a free-living lifestyle.</title>
        <authorList>
            <person name="Srinivasan J."/>
            <person name="Dillman A.R."/>
            <person name="Macchietto M.G."/>
            <person name="Heikkinen L."/>
            <person name="Lakso M."/>
            <person name="Fracchia K.M."/>
            <person name="Antoshechkin I."/>
            <person name="Mortazavi A."/>
            <person name="Wong G."/>
            <person name="Sternberg P.W."/>
        </authorList>
    </citation>
    <scope>NUCLEOTIDE SEQUENCE [LARGE SCALE GENOMIC DNA]</scope>
    <source>
        <strain evidence="1">MT8872</strain>
    </source>
</reference>
<dbReference type="Proteomes" id="UP000492821">
    <property type="component" value="Unassembled WGS sequence"/>
</dbReference>
<name>A0A7E5A143_PANRE</name>
<reference evidence="2" key="2">
    <citation type="submission" date="2020-10" db="UniProtKB">
        <authorList>
            <consortium name="WormBaseParasite"/>
        </authorList>
    </citation>
    <scope>IDENTIFICATION</scope>
</reference>
<accession>A0A7E5A143</accession>